<dbReference type="RefSeq" id="WP_120142470.1">
    <property type="nucleotide sequence ID" value="NZ_CP031933.2"/>
</dbReference>
<proteinExistence type="predicted"/>
<reference evidence="3" key="1">
    <citation type="submission" date="2018-08" db="EMBL/GenBank/DDBJ databases">
        <title>Genome of Lactobacillus sp. HBUAS52074.</title>
        <authorList>
            <person name="Guo Z."/>
            <person name="Zhang Z.D."/>
        </authorList>
    </citation>
    <scope>NUCLEOTIDE SEQUENCE [LARGE SCALE GENOMIC DNA]</scope>
    <source>
        <strain evidence="3">HBUAS52074</strain>
    </source>
</reference>
<dbReference type="Proteomes" id="UP000267208">
    <property type="component" value="Chromosome"/>
</dbReference>
<gene>
    <name evidence="2" type="ORF">D1B17_06130</name>
</gene>
<keyword evidence="3" id="KW-1185">Reference proteome</keyword>
<name>A0A386PUV3_9LACO</name>
<evidence type="ECO:0000256" key="1">
    <source>
        <dbReference type="SAM" id="MobiDB-lite"/>
    </source>
</evidence>
<dbReference type="OrthoDB" id="2263558at2"/>
<feature type="compositionally biased region" description="Low complexity" evidence="1">
    <location>
        <begin position="159"/>
        <end position="168"/>
    </location>
</feature>
<organism evidence="2 3">
    <name type="scientific">Companilactobacillus zhachilii</name>
    <dbReference type="NCBI Taxonomy" id="2304606"/>
    <lineage>
        <taxon>Bacteria</taxon>
        <taxon>Bacillati</taxon>
        <taxon>Bacillota</taxon>
        <taxon>Bacilli</taxon>
        <taxon>Lactobacillales</taxon>
        <taxon>Lactobacillaceae</taxon>
        <taxon>Companilactobacillus</taxon>
    </lineage>
</organism>
<evidence type="ECO:0000313" key="2">
    <source>
        <dbReference type="EMBL" id="AYE38230.1"/>
    </source>
</evidence>
<feature type="region of interest" description="Disordered" evidence="1">
    <location>
        <begin position="141"/>
        <end position="170"/>
    </location>
</feature>
<feature type="compositionally biased region" description="Acidic residues" evidence="1">
    <location>
        <begin position="148"/>
        <end position="158"/>
    </location>
</feature>
<dbReference type="KEGG" id="lzh:D1B17_06130"/>
<dbReference type="AlphaFoldDB" id="A0A386PUV3"/>
<accession>A0A386PUV3</accession>
<sequence length="261" mass="28960">MSPATDMMANGIAFKGDNFIWKYGGQSEYRNGLDIGGSIAIITGQYKLNGQKLILFVSESTPLYRGTISNLGKNYYQDMVGFNSLPKEYVFSFTKNNRLKLITTNQYMVSEDMLDYGTLEGAPNYDAWSKTYAVDQFSAKMQQRDLQDDSEEQADTSSDDSSTTNGDSKITSADDFQQFLIDNGFLDDDPDNDYKANEGNGYEFPISQSDKKVAAKYMVYWDLPDGSLTHIVMLGVDGNVYGGNSGSNMFPMDDATAALSR</sequence>
<evidence type="ECO:0000313" key="3">
    <source>
        <dbReference type="Proteomes" id="UP000267208"/>
    </source>
</evidence>
<protein>
    <submittedName>
        <fullName evidence="2">Uncharacterized protein</fullName>
    </submittedName>
</protein>
<dbReference type="EMBL" id="CP031933">
    <property type="protein sequence ID" value="AYE38230.1"/>
    <property type="molecule type" value="Genomic_DNA"/>
</dbReference>